<dbReference type="Pfam" id="PF12796">
    <property type="entry name" value="Ank_2"/>
    <property type="match status" value="2"/>
</dbReference>
<name>A0A3D8RT76_9HELO</name>
<dbReference type="Proteomes" id="UP000256645">
    <property type="component" value="Unassembled WGS sequence"/>
</dbReference>
<dbReference type="EMBL" id="PDLM01000005">
    <property type="protein sequence ID" value="RDW77156.1"/>
    <property type="molecule type" value="Genomic_DNA"/>
</dbReference>
<dbReference type="SUPFAM" id="SSF48403">
    <property type="entry name" value="Ankyrin repeat"/>
    <property type="match status" value="1"/>
</dbReference>
<evidence type="ECO:0000259" key="2">
    <source>
        <dbReference type="Pfam" id="PF06985"/>
    </source>
</evidence>
<dbReference type="AlphaFoldDB" id="A0A3D8RT76"/>
<dbReference type="InterPro" id="IPR002110">
    <property type="entry name" value="Ankyrin_rpt"/>
</dbReference>
<evidence type="ECO:0000313" key="4">
    <source>
        <dbReference type="Proteomes" id="UP000256645"/>
    </source>
</evidence>
<dbReference type="STRING" id="1849047.A0A3D8RT76"/>
<organism evidence="3 4">
    <name type="scientific">Coleophoma cylindrospora</name>
    <dbReference type="NCBI Taxonomy" id="1849047"/>
    <lineage>
        <taxon>Eukaryota</taxon>
        <taxon>Fungi</taxon>
        <taxon>Dikarya</taxon>
        <taxon>Ascomycota</taxon>
        <taxon>Pezizomycotina</taxon>
        <taxon>Leotiomycetes</taxon>
        <taxon>Helotiales</taxon>
        <taxon>Dermateaceae</taxon>
        <taxon>Coleophoma</taxon>
    </lineage>
</organism>
<feature type="domain" description="Heterokaryon incompatibility" evidence="2">
    <location>
        <begin position="50"/>
        <end position="188"/>
    </location>
</feature>
<dbReference type="PROSITE" id="PS50297">
    <property type="entry name" value="ANK_REP_REGION"/>
    <property type="match status" value="1"/>
</dbReference>
<sequence>MELPYRYEALTETDSIRLLRILPSKDVDAPLQVQLFDYILDGTLGQTHPYEALSYVWGEPVKTCSISVHSCKSSMQTLPITSNLHKALLRLRYSTLERVIWVDAICINQEDKQEKQQQIRLMYKIYTHANCVIVWLGEEADDSDQALEELRMTGSKKAVDFAHEEIVQETVAKLLRRDWFQRIWVLQEVAAARRVEILCGRSKIDGYAFCLAMDSLRESFKAHNELQTLQNAIGSITYLIRGAIFRPYRQTLGTISEAICPLGELVDMFRTHQASEPQDKVYALLGMSSDGMNSDDMSKPNLLPDYSVPYEELLNRLVQFVLSDKVHVETQKDREVAVIKGKGCILGSILYTEGNMASSNKQRVRVFWRDLLGHSKTPGYIHTPWILQSSAIPLQTGDLICLLQGATKPTIIRVYGDFSAILVIAASPPYIETWGVHLEWSDLLQQVNLSNRDLTLIWDREYLAEQLSQLGNHSAWVRSNDWRLGKPDTDTEDHLDEATRLWNCALILTDGGAFEIGQKKFKEGIANYEKAFQSQGWQTPKSKLELSAILHGIGNTYDTIPELLLLEDNADRRMIHRQCASAPLSWAIRGGQRAMAKLWLQLGDFNVNLRDEAEQTLLTMAAGYGHLDFVERLLQAKADVNTAAAGRNGRTALQAAAEGGHLLVIERLLQANADVNAAAAAGPDGRTALQAAAQGGHLAVTSMQQQQNIMDERHSKQQHKAAISLL</sequence>
<keyword evidence="1" id="KW-0040">ANK repeat</keyword>
<protein>
    <recommendedName>
        <fullName evidence="2">Heterokaryon incompatibility domain-containing protein</fullName>
    </recommendedName>
</protein>
<comment type="caution">
    <text evidence="3">The sequence shown here is derived from an EMBL/GenBank/DDBJ whole genome shotgun (WGS) entry which is preliminary data.</text>
</comment>
<dbReference type="PROSITE" id="PS50088">
    <property type="entry name" value="ANK_REPEAT"/>
    <property type="match status" value="2"/>
</dbReference>
<dbReference type="Pfam" id="PF06985">
    <property type="entry name" value="HET"/>
    <property type="match status" value="1"/>
</dbReference>
<dbReference type="SMART" id="SM00248">
    <property type="entry name" value="ANK"/>
    <property type="match status" value="4"/>
</dbReference>
<evidence type="ECO:0000256" key="1">
    <source>
        <dbReference type="PROSITE-ProRule" id="PRU00023"/>
    </source>
</evidence>
<dbReference type="InterPro" id="IPR036770">
    <property type="entry name" value="Ankyrin_rpt-contain_sf"/>
</dbReference>
<feature type="repeat" description="ANK" evidence="1">
    <location>
        <begin position="648"/>
        <end position="680"/>
    </location>
</feature>
<dbReference type="InterPro" id="IPR010730">
    <property type="entry name" value="HET"/>
</dbReference>
<dbReference type="PANTHER" id="PTHR24148:SF78">
    <property type="entry name" value="HETEROKARYON INCOMPATIBILITY DOMAIN-CONTAINING PROTEIN"/>
    <property type="match status" value="1"/>
</dbReference>
<dbReference type="OrthoDB" id="194358at2759"/>
<reference evidence="3 4" key="1">
    <citation type="journal article" date="2018" name="IMA Fungus">
        <title>IMA Genome-F 9: Draft genome sequence of Annulohypoxylon stygium, Aspergillus mulundensis, Berkeleyomyces basicola (syn. Thielaviopsis basicola), Ceratocystis smalleyi, two Cercospora beticola strains, Coleophoma cylindrospora, Fusarium fracticaudum, Phialophora cf. hyalina, and Morchella septimelata.</title>
        <authorList>
            <person name="Wingfield B.D."/>
            <person name="Bills G.F."/>
            <person name="Dong Y."/>
            <person name="Huang W."/>
            <person name="Nel W.J."/>
            <person name="Swalarsk-Parry B.S."/>
            <person name="Vaghefi N."/>
            <person name="Wilken P.M."/>
            <person name="An Z."/>
            <person name="de Beer Z.W."/>
            <person name="De Vos L."/>
            <person name="Chen L."/>
            <person name="Duong T.A."/>
            <person name="Gao Y."/>
            <person name="Hammerbacher A."/>
            <person name="Kikkert J.R."/>
            <person name="Li Y."/>
            <person name="Li H."/>
            <person name="Li K."/>
            <person name="Li Q."/>
            <person name="Liu X."/>
            <person name="Ma X."/>
            <person name="Naidoo K."/>
            <person name="Pethybridge S.J."/>
            <person name="Sun J."/>
            <person name="Steenkamp E.T."/>
            <person name="van der Nest M.A."/>
            <person name="van Wyk S."/>
            <person name="Wingfield M.J."/>
            <person name="Xiong C."/>
            <person name="Yue Q."/>
            <person name="Zhang X."/>
        </authorList>
    </citation>
    <scope>NUCLEOTIDE SEQUENCE [LARGE SCALE GENOMIC DNA]</scope>
    <source>
        <strain evidence="3 4">BP6252</strain>
    </source>
</reference>
<accession>A0A3D8RT76</accession>
<dbReference type="PANTHER" id="PTHR24148">
    <property type="entry name" value="ANKYRIN REPEAT DOMAIN-CONTAINING PROTEIN 39 HOMOLOG-RELATED"/>
    <property type="match status" value="1"/>
</dbReference>
<dbReference type="InterPro" id="IPR052895">
    <property type="entry name" value="HetReg/Transcr_Mod"/>
</dbReference>
<keyword evidence="4" id="KW-1185">Reference proteome</keyword>
<dbReference type="Gene3D" id="1.25.40.20">
    <property type="entry name" value="Ankyrin repeat-containing domain"/>
    <property type="match status" value="1"/>
</dbReference>
<proteinExistence type="predicted"/>
<feature type="repeat" description="ANK" evidence="1">
    <location>
        <begin position="613"/>
        <end position="645"/>
    </location>
</feature>
<evidence type="ECO:0000313" key="3">
    <source>
        <dbReference type="EMBL" id="RDW77156.1"/>
    </source>
</evidence>
<gene>
    <name evidence="3" type="ORF">BP6252_05209</name>
</gene>